<keyword evidence="3" id="KW-0813">Transport</keyword>
<feature type="transmembrane region" description="Helical" evidence="10">
    <location>
        <begin position="188"/>
        <end position="206"/>
    </location>
</feature>
<evidence type="ECO:0000256" key="4">
    <source>
        <dbReference type="ARBA" id="ARBA00022692"/>
    </source>
</evidence>
<dbReference type="PANTHER" id="PTHR11562:SF17">
    <property type="entry name" value="RE54080P-RELATED"/>
    <property type="match status" value="1"/>
</dbReference>
<evidence type="ECO:0000259" key="12">
    <source>
        <dbReference type="Pfam" id="PF16916"/>
    </source>
</evidence>
<dbReference type="InterPro" id="IPR058533">
    <property type="entry name" value="Cation_efflux_TM"/>
</dbReference>
<evidence type="ECO:0000256" key="5">
    <source>
        <dbReference type="ARBA" id="ARBA00022906"/>
    </source>
</evidence>
<feature type="region of interest" description="Disordered" evidence="9">
    <location>
        <begin position="1"/>
        <end position="31"/>
    </location>
</feature>
<dbReference type="Pfam" id="PF01545">
    <property type="entry name" value="Cation_efflux"/>
    <property type="match status" value="1"/>
</dbReference>
<dbReference type="InterPro" id="IPR002524">
    <property type="entry name" value="Cation_efflux"/>
</dbReference>
<accession>D5BKT8</accession>
<dbReference type="Proteomes" id="UP000001654">
    <property type="component" value="Chromosome"/>
</dbReference>
<dbReference type="Gene3D" id="1.20.1510.10">
    <property type="entry name" value="Cation efflux protein transmembrane domain"/>
    <property type="match status" value="1"/>
</dbReference>
<dbReference type="GO" id="GO:0005886">
    <property type="term" value="C:plasma membrane"/>
    <property type="evidence" value="ECO:0007669"/>
    <property type="project" value="TreeGrafter"/>
</dbReference>
<name>D5BKT8_ZUNPS</name>
<dbReference type="GO" id="GO:0005385">
    <property type="term" value="F:zinc ion transmembrane transporter activity"/>
    <property type="evidence" value="ECO:0007669"/>
    <property type="project" value="TreeGrafter"/>
</dbReference>
<feature type="transmembrane region" description="Helical" evidence="10">
    <location>
        <begin position="139"/>
        <end position="157"/>
    </location>
</feature>
<feature type="transmembrane region" description="Helical" evidence="10">
    <location>
        <begin position="40"/>
        <end position="58"/>
    </location>
</feature>
<organism evidence="13 14">
    <name type="scientific">Zunongwangia profunda (strain DSM 18752 / CCTCC AB 206139 / SM-A87)</name>
    <name type="common">Wangia profunda</name>
    <dbReference type="NCBI Taxonomy" id="655815"/>
    <lineage>
        <taxon>Bacteria</taxon>
        <taxon>Pseudomonadati</taxon>
        <taxon>Bacteroidota</taxon>
        <taxon>Flavobacteriia</taxon>
        <taxon>Flavobacteriales</taxon>
        <taxon>Flavobacteriaceae</taxon>
        <taxon>Zunongwangia</taxon>
    </lineage>
</organism>
<feature type="transmembrane region" description="Helical" evidence="10">
    <location>
        <begin position="105"/>
        <end position="127"/>
    </location>
</feature>
<comment type="similarity">
    <text evidence="2">Belongs to the cation diffusion facilitator (CDF) transporter (TC 2.A.4) family. SLC30A subfamily.</text>
</comment>
<dbReference type="eggNOG" id="COG1230">
    <property type="taxonomic scope" value="Bacteria"/>
</dbReference>
<keyword evidence="4 10" id="KW-0812">Transmembrane</keyword>
<evidence type="ECO:0000256" key="9">
    <source>
        <dbReference type="SAM" id="MobiDB-lite"/>
    </source>
</evidence>
<keyword evidence="8 10" id="KW-0472">Membrane</keyword>
<evidence type="ECO:0000256" key="1">
    <source>
        <dbReference type="ARBA" id="ARBA00004141"/>
    </source>
</evidence>
<feature type="domain" description="Cation efflux protein cytoplasmic" evidence="12">
    <location>
        <begin position="246"/>
        <end position="319"/>
    </location>
</feature>
<dbReference type="SUPFAM" id="SSF161111">
    <property type="entry name" value="Cation efflux protein transmembrane domain-like"/>
    <property type="match status" value="1"/>
</dbReference>
<evidence type="ECO:0000313" key="14">
    <source>
        <dbReference type="Proteomes" id="UP000001654"/>
    </source>
</evidence>
<dbReference type="InterPro" id="IPR027470">
    <property type="entry name" value="Cation_efflux_CTD"/>
</dbReference>
<sequence>MHQRLKNTNSDSIMNHKHQHSHEHPHEAHQHSDTKNGLTLAFWLNLVFAVIEVVGGIFTNSTAIIADTFHDFIDAVAIGIAVLFEKISGKKRSSNYSYGYKRFSLLSALGLSLFLLIGAVFMIKSGIESLIDPQEVNSVGMLWLAVLGVSINGFAFLRIKNGNGGHHHHHHAHGHSHNHNSKAIMLHLLEDVLGWVAVLIGAVVIYFTGWNWIDGLLTLAIAAFISYNATKNLIGTLKIMLQAVPEHVNMETLTSELNTIEGVANIHDFHIWSLDGTYHVASLRAVLDSADNPSENKVYTTILERLSNYNIKHPTIQIETNTKHCKFVNC</sequence>
<feature type="compositionally biased region" description="Polar residues" evidence="9">
    <location>
        <begin position="1"/>
        <end position="13"/>
    </location>
</feature>
<evidence type="ECO:0000256" key="3">
    <source>
        <dbReference type="ARBA" id="ARBA00022448"/>
    </source>
</evidence>
<evidence type="ECO:0000259" key="11">
    <source>
        <dbReference type="Pfam" id="PF01545"/>
    </source>
</evidence>
<dbReference type="STRING" id="655815.ZPR_1502"/>
<evidence type="ECO:0000256" key="6">
    <source>
        <dbReference type="ARBA" id="ARBA00022989"/>
    </source>
</evidence>
<keyword evidence="5" id="KW-0864">Zinc transport</keyword>
<dbReference type="InterPro" id="IPR027469">
    <property type="entry name" value="Cation_efflux_TMD_sf"/>
</dbReference>
<proteinExistence type="inferred from homology"/>
<dbReference type="InterPro" id="IPR050681">
    <property type="entry name" value="CDF/SLC30A"/>
</dbReference>
<keyword evidence="5" id="KW-0862">Zinc</keyword>
<reference evidence="13 14" key="1">
    <citation type="journal article" date="2010" name="BMC Genomics">
        <title>The complete genome of Zunongwangia profunda SM-A87 reveals its adaptation to the deep-sea environment and ecological role in sedimentary organic nitrogen degradation.</title>
        <authorList>
            <person name="Qin Q.L."/>
            <person name="Zhang X.Y."/>
            <person name="Wang X.M."/>
            <person name="Liu G.M."/>
            <person name="Chen X.L."/>
            <person name="Xie B.B."/>
            <person name="Dang H.Y."/>
            <person name="Zhou B.C."/>
            <person name="Yu J."/>
            <person name="Zhang Y.Z."/>
        </authorList>
    </citation>
    <scope>NUCLEOTIDE SEQUENCE [LARGE SCALE GENOMIC DNA]</scope>
    <source>
        <strain evidence="14">DSM 18752 / CCTCC AB 206139 / SM-A87</strain>
    </source>
</reference>
<evidence type="ECO:0000256" key="8">
    <source>
        <dbReference type="ARBA" id="ARBA00023136"/>
    </source>
</evidence>
<feature type="transmembrane region" description="Helical" evidence="10">
    <location>
        <begin position="64"/>
        <end position="84"/>
    </location>
</feature>
<dbReference type="EMBL" id="CP001650">
    <property type="protein sequence ID" value="ADF51837.1"/>
    <property type="molecule type" value="Genomic_DNA"/>
</dbReference>
<protein>
    <submittedName>
        <fullName evidence="13">Cation efflux protein putative membrane protein</fullName>
    </submittedName>
</protein>
<feature type="compositionally biased region" description="Basic and acidic residues" evidence="9">
    <location>
        <begin position="22"/>
        <end position="31"/>
    </location>
</feature>
<dbReference type="KEGG" id="zpr:ZPR_1502"/>
<evidence type="ECO:0000256" key="7">
    <source>
        <dbReference type="ARBA" id="ARBA00023065"/>
    </source>
</evidence>
<feature type="domain" description="Cation efflux protein transmembrane" evidence="11">
    <location>
        <begin position="38"/>
        <end position="240"/>
    </location>
</feature>
<dbReference type="HOGENOM" id="CLU_013430_0_0_10"/>
<dbReference type="PANTHER" id="PTHR11562">
    <property type="entry name" value="CATION EFFLUX PROTEIN/ ZINC TRANSPORTER"/>
    <property type="match status" value="1"/>
</dbReference>
<gene>
    <name evidence="13" type="ordered locus">ZPR_1502</name>
</gene>
<keyword evidence="7" id="KW-0406">Ion transport</keyword>
<dbReference type="NCBIfam" id="TIGR01297">
    <property type="entry name" value="CDF"/>
    <property type="match status" value="1"/>
</dbReference>
<keyword evidence="14" id="KW-1185">Reference proteome</keyword>
<evidence type="ECO:0000313" key="13">
    <source>
        <dbReference type="EMBL" id="ADF51837.1"/>
    </source>
</evidence>
<evidence type="ECO:0000256" key="10">
    <source>
        <dbReference type="SAM" id="Phobius"/>
    </source>
</evidence>
<evidence type="ECO:0000256" key="2">
    <source>
        <dbReference type="ARBA" id="ARBA00008873"/>
    </source>
</evidence>
<comment type="subcellular location">
    <subcellularLocation>
        <location evidence="1">Membrane</location>
        <topology evidence="1">Multi-pass membrane protein</topology>
    </subcellularLocation>
</comment>
<dbReference type="AlphaFoldDB" id="D5BKT8"/>
<keyword evidence="6 10" id="KW-1133">Transmembrane helix</keyword>
<dbReference type="Pfam" id="PF16916">
    <property type="entry name" value="ZT_dimer"/>
    <property type="match status" value="1"/>
</dbReference>